<feature type="transmembrane region" description="Helical" evidence="1">
    <location>
        <begin position="237"/>
        <end position="256"/>
    </location>
</feature>
<dbReference type="VEuPathDB" id="TriTrypDB:TcBrA4_0105570"/>
<dbReference type="VEuPathDB" id="TriTrypDB:TcCLB.509259.126"/>
<dbReference type="VEuPathDB" id="TriTrypDB:ECC02_006858"/>
<name>A0A2V2UTH5_TRYCR</name>
<accession>A0A2V2UTH5</accession>
<dbReference type="EMBL" id="PRFA01000118">
    <property type="protein sequence ID" value="PWU86516.1"/>
    <property type="molecule type" value="Genomic_DNA"/>
</dbReference>
<keyword evidence="1" id="KW-0812">Transmembrane</keyword>
<dbReference type="VEuPathDB" id="TriTrypDB:TCDM_12887"/>
<dbReference type="VEuPathDB" id="TriTrypDB:Tc_MARK_5487"/>
<dbReference type="VEuPathDB" id="TriTrypDB:C4B63_118g11"/>
<organism evidence="2 3">
    <name type="scientific">Trypanosoma cruzi</name>
    <dbReference type="NCBI Taxonomy" id="5693"/>
    <lineage>
        <taxon>Eukaryota</taxon>
        <taxon>Discoba</taxon>
        <taxon>Euglenozoa</taxon>
        <taxon>Kinetoplastea</taxon>
        <taxon>Metakinetoplastina</taxon>
        <taxon>Trypanosomatida</taxon>
        <taxon>Trypanosomatidae</taxon>
        <taxon>Trypanosoma</taxon>
        <taxon>Schizotrypanum</taxon>
    </lineage>
</organism>
<dbReference type="VEuPathDB" id="TriTrypDB:TcCL_ESM05548"/>
<dbReference type="VEuPathDB" id="TriTrypDB:TCSYLVIO_010250"/>
<dbReference type="VEuPathDB" id="TriTrypDB:C3747_24g83"/>
<dbReference type="Proteomes" id="UP000246121">
    <property type="component" value="Unassembled WGS sequence"/>
</dbReference>
<dbReference type="VEuPathDB" id="TriTrypDB:TcCLB.509699.240"/>
<keyword evidence="1" id="KW-0472">Membrane</keyword>
<protein>
    <submittedName>
        <fullName evidence="2">Uncharacterized protein</fullName>
    </submittedName>
</protein>
<proteinExistence type="predicted"/>
<dbReference type="VEuPathDB" id="TriTrypDB:TcG_10208"/>
<sequence length="270" mass="30418">MNFGLANDPTETTRITHRNVSSPDVAAYRALRITHWTSTPYMDSGHCLISCLVKMVDGIPRLANTLPRRKKATFALQKADWPAFTSLCKTLLATASTLLDIRRGIVRAAERHIPRGSRDSPKTMWTHEMEQAEVAYEAAHEAHTLPHQETACFEPNLLEKEGTKIKPCAVASLCFWKPARKDLGPRPARAGDIFTAWRCRILIPWNRWCSALNLAAYASCLGNRKICLSVILCGFYVPRYLLLLLLLLAALLWFLVTGKWIGLSRRMCLT</sequence>
<keyword evidence="1" id="KW-1133">Transmembrane helix</keyword>
<comment type="caution">
    <text evidence="2">The sequence shown here is derived from an EMBL/GenBank/DDBJ whole genome shotgun (WGS) entry which is preliminary data.</text>
</comment>
<gene>
    <name evidence="2" type="ORF">C4B63_118g11</name>
</gene>
<dbReference type="VEuPathDB" id="TriTrypDB:TCDM_12952"/>
<dbReference type="AlphaFoldDB" id="A0A2V2UTH5"/>
<dbReference type="VEuPathDB" id="TriTrypDB:TcYC6_0041520"/>
<evidence type="ECO:0000313" key="2">
    <source>
        <dbReference type="EMBL" id="PWU86516.1"/>
    </source>
</evidence>
<reference evidence="2 3" key="1">
    <citation type="journal article" date="2018" name="Microb. Genom.">
        <title>Expanding an expanded genome: long-read sequencing of Trypanosoma cruzi.</title>
        <authorList>
            <person name="Berna L."/>
            <person name="Rodriguez M."/>
            <person name="Chiribao M.L."/>
            <person name="Parodi-Talice A."/>
            <person name="Pita S."/>
            <person name="Rijo G."/>
            <person name="Alvarez-Valin F."/>
            <person name="Robello C."/>
        </authorList>
    </citation>
    <scope>NUCLEOTIDE SEQUENCE [LARGE SCALE GENOMIC DNA]</scope>
    <source>
        <strain evidence="2 3">Dm28c</strain>
    </source>
</reference>
<evidence type="ECO:0000313" key="3">
    <source>
        <dbReference type="Proteomes" id="UP000246121"/>
    </source>
</evidence>
<dbReference type="VEuPathDB" id="TriTrypDB:TcBrA4_0110520"/>
<evidence type="ECO:0000256" key="1">
    <source>
        <dbReference type="SAM" id="Phobius"/>
    </source>
</evidence>